<proteinExistence type="predicted"/>
<evidence type="ECO:0000313" key="2">
    <source>
        <dbReference type="Proteomes" id="UP001159363"/>
    </source>
</evidence>
<evidence type="ECO:0008006" key="3">
    <source>
        <dbReference type="Google" id="ProtNLM"/>
    </source>
</evidence>
<accession>A0ABQ9IJ22</accession>
<reference evidence="1 2" key="1">
    <citation type="submission" date="2023-02" db="EMBL/GenBank/DDBJ databases">
        <title>LHISI_Scaffold_Assembly.</title>
        <authorList>
            <person name="Stuart O.P."/>
            <person name="Cleave R."/>
            <person name="Magrath M.J.L."/>
            <person name="Mikheyev A.S."/>
        </authorList>
    </citation>
    <scope>NUCLEOTIDE SEQUENCE [LARGE SCALE GENOMIC DNA]</scope>
    <source>
        <strain evidence="1">Daus_M_001</strain>
        <tissue evidence="1">Leg muscle</tissue>
    </source>
</reference>
<dbReference type="EMBL" id="JARBHB010000001">
    <property type="protein sequence ID" value="KAJ8896667.1"/>
    <property type="molecule type" value="Genomic_DNA"/>
</dbReference>
<organism evidence="1 2">
    <name type="scientific">Dryococelus australis</name>
    <dbReference type="NCBI Taxonomy" id="614101"/>
    <lineage>
        <taxon>Eukaryota</taxon>
        <taxon>Metazoa</taxon>
        <taxon>Ecdysozoa</taxon>
        <taxon>Arthropoda</taxon>
        <taxon>Hexapoda</taxon>
        <taxon>Insecta</taxon>
        <taxon>Pterygota</taxon>
        <taxon>Neoptera</taxon>
        <taxon>Polyneoptera</taxon>
        <taxon>Phasmatodea</taxon>
        <taxon>Verophasmatodea</taxon>
        <taxon>Anareolatae</taxon>
        <taxon>Phasmatidae</taxon>
        <taxon>Eurycanthinae</taxon>
        <taxon>Dryococelus</taxon>
    </lineage>
</organism>
<evidence type="ECO:0000313" key="1">
    <source>
        <dbReference type="EMBL" id="KAJ8896667.1"/>
    </source>
</evidence>
<keyword evidence="2" id="KW-1185">Reference proteome</keyword>
<comment type="caution">
    <text evidence="1">The sequence shown here is derived from an EMBL/GenBank/DDBJ whole genome shotgun (WGS) entry which is preliminary data.</text>
</comment>
<dbReference type="Proteomes" id="UP001159363">
    <property type="component" value="Chromosome 1"/>
</dbReference>
<sequence length="140" mass="16400">MLYMNFERKKVKLNECCRKYNISKKTFIRHRARLKAVLNEINKQSTEGKEAEEELVSEVLYLEAHIFGLTSSDTRNLAYDFMKANPHLKNPFSNIRETAGNKWYQGFMKRHPTLSLRQPENLLIARSLHVCAVNERSKAI</sequence>
<gene>
    <name evidence="1" type="ORF">PR048_002011</name>
</gene>
<protein>
    <recommendedName>
        <fullName evidence="3">HTH CENPB-type domain-containing protein</fullName>
    </recommendedName>
</protein>
<name>A0ABQ9IJ22_9NEOP</name>